<dbReference type="Gene3D" id="1.25.40.10">
    <property type="entry name" value="Tetratricopeptide repeat domain"/>
    <property type="match status" value="4"/>
</dbReference>
<dbReference type="EMBL" id="BKCP01004516">
    <property type="protein sequence ID" value="GER31829.1"/>
    <property type="molecule type" value="Genomic_DNA"/>
</dbReference>
<dbReference type="PROSITE" id="PS51375">
    <property type="entry name" value="PPR"/>
    <property type="match status" value="6"/>
</dbReference>
<gene>
    <name evidence="4" type="ORF">STAS_07854</name>
</gene>
<dbReference type="InterPro" id="IPR046960">
    <property type="entry name" value="PPR_At4g14850-like_plant"/>
</dbReference>
<dbReference type="FunFam" id="1.25.40.10:FF:000309">
    <property type="entry name" value="Pentatricopeptide repeat-containing protein, chloroplastic"/>
    <property type="match status" value="1"/>
</dbReference>
<feature type="repeat" description="PPR" evidence="3">
    <location>
        <begin position="399"/>
        <end position="433"/>
    </location>
</feature>
<feature type="repeat" description="PPR" evidence="3">
    <location>
        <begin position="502"/>
        <end position="536"/>
    </location>
</feature>
<dbReference type="OrthoDB" id="185373at2759"/>
<evidence type="ECO:0000256" key="2">
    <source>
        <dbReference type="ARBA" id="ARBA00061659"/>
    </source>
</evidence>
<keyword evidence="1" id="KW-0677">Repeat</keyword>
<name>A0A5A7PGE0_STRAF</name>
<feature type="repeat" description="PPR" evidence="3">
    <location>
        <begin position="573"/>
        <end position="603"/>
    </location>
</feature>
<evidence type="ECO:0000256" key="3">
    <source>
        <dbReference type="PROSITE-ProRule" id="PRU00708"/>
    </source>
</evidence>
<comment type="caution">
    <text evidence="4">The sequence shown here is derived from an EMBL/GenBank/DDBJ whole genome shotgun (WGS) entry which is preliminary data.</text>
</comment>
<dbReference type="FunFam" id="1.25.40.10:FF:000427">
    <property type="entry name" value="Pentatricopeptide repeat-containing protein chloroplastic"/>
    <property type="match status" value="1"/>
</dbReference>
<dbReference type="PANTHER" id="PTHR47926:SF363">
    <property type="entry name" value="PENTATRICOPEPTIDE REPEAT-CONTAINING PROTEIN"/>
    <property type="match status" value="1"/>
</dbReference>
<dbReference type="InterPro" id="IPR002885">
    <property type="entry name" value="PPR_rpt"/>
</dbReference>
<accession>A0A5A7PGE0</accession>
<dbReference type="NCBIfam" id="TIGR00756">
    <property type="entry name" value="PPR"/>
    <property type="match status" value="6"/>
</dbReference>
<dbReference type="GO" id="GO:0009451">
    <property type="term" value="P:RNA modification"/>
    <property type="evidence" value="ECO:0007669"/>
    <property type="project" value="InterPro"/>
</dbReference>
<keyword evidence="5" id="KW-1185">Reference proteome</keyword>
<dbReference type="FunFam" id="1.25.40.10:FF:000212">
    <property type="entry name" value="Pentatricopeptide repeat-containing protein At2g03380, mitochondrial"/>
    <property type="match status" value="1"/>
</dbReference>
<feature type="repeat" description="PPR" evidence="3">
    <location>
        <begin position="299"/>
        <end position="333"/>
    </location>
</feature>
<dbReference type="AlphaFoldDB" id="A0A5A7PGE0"/>
<evidence type="ECO:0000313" key="5">
    <source>
        <dbReference type="Proteomes" id="UP000325081"/>
    </source>
</evidence>
<organism evidence="4 5">
    <name type="scientific">Striga asiatica</name>
    <name type="common">Asiatic witchweed</name>
    <name type="synonym">Buchnera asiatica</name>
    <dbReference type="NCBI Taxonomy" id="4170"/>
    <lineage>
        <taxon>Eukaryota</taxon>
        <taxon>Viridiplantae</taxon>
        <taxon>Streptophyta</taxon>
        <taxon>Embryophyta</taxon>
        <taxon>Tracheophyta</taxon>
        <taxon>Spermatophyta</taxon>
        <taxon>Magnoliopsida</taxon>
        <taxon>eudicotyledons</taxon>
        <taxon>Gunneridae</taxon>
        <taxon>Pentapetalae</taxon>
        <taxon>asterids</taxon>
        <taxon>lamiids</taxon>
        <taxon>Lamiales</taxon>
        <taxon>Orobanchaceae</taxon>
        <taxon>Buchnereae</taxon>
        <taxon>Striga</taxon>
    </lineage>
</organism>
<proteinExistence type="inferred from homology"/>
<dbReference type="Pfam" id="PF20431">
    <property type="entry name" value="E_motif"/>
    <property type="match status" value="1"/>
</dbReference>
<comment type="similarity">
    <text evidence="2">Belongs to the PPR family. PCMP-E subfamily.</text>
</comment>
<dbReference type="PANTHER" id="PTHR47926">
    <property type="entry name" value="PENTATRICOPEPTIDE REPEAT-CONTAINING PROTEIN"/>
    <property type="match status" value="1"/>
</dbReference>
<sequence length="696" mass="77964">MNFSSLSRTKFPRSPFSKSLATSSYPEIDSIQLISENPIFGLLKLCRTLSRLQTVHALLIVSGEARDSFLKTKLAWQYGAFGRVGHARRVFDQIPNPDLDLCKAMLRRYFMSDLHLEVISFYRFMRSKFYVLDNMVISIVLKACTGLRDLREGRKLHGYVVHMGNPDSFVLTGLVDMYAKCGEISTARKVFEKIWDRNVVCWTSMIVGYVKNNCAREALALFNRMRDCMVEGNEYTLGSIVSACGKLESLHQGRWVHGNVIKNGVRMNPHLFASVLDMYIKCGAVCDARLFFDEFGIVDLVSWTTMIVGYAQNGFSEQALLLFTDKNWKSVCPNAITLSSVLSACAQSGNYYMGSLVHGLGIKLGQDDNSFTNALVDMYAKCRKIEDAVNLFESMSDKDVVAWNSIISGYYQNRQAHKALRLFGRMRLNSFRPDAVTVVAVLSACASLGDISLGCSLHAYSIREGFSASNRVHIGTAILNLYAKCGDACSARKVFDEMSERNGATWSAMIDGYGKQGNSNECLEILNAMLKEKVEPSDIIFTTILSAYSHAGMMKEGWGYFGKMCREYNFVPKARHYSCMVDCLARSGNLEEALDFIEKMPVELDCAVLGSFLHGCSLHSRFDLGDRVVRKMLERHPEDPGHYMLMSNYSASKGRWSQASELRGLMRKKGLKKQIGSSRVGLCSDEVYFQRAATSG</sequence>
<evidence type="ECO:0000256" key="1">
    <source>
        <dbReference type="ARBA" id="ARBA00022737"/>
    </source>
</evidence>
<dbReference type="GO" id="GO:0003723">
    <property type="term" value="F:RNA binding"/>
    <property type="evidence" value="ECO:0007669"/>
    <property type="project" value="InterPro"/>
</dbReference>
<reference evidence="5" key="1">
    <citation type="journal article" date="2019" name="Curr. Biol.">
        <title>Genome Sequence of Striga asiatica Provides Insight into the Evolution of Plant Parasitism.</title>
        <authorList>
            <person name="Yoshida S."/>
            <person name="Kim S."/>
            <person name="Wafula E.K."/>
            <person name="Tanskanen J."/>
            <person name="Kim Y.M."/>
            <person name="Honaas L."/>
            <person name="Yang Z."/>
            <person name="Spallek T."/>
            <person name="Conn C.E."/>
            <person name="Ichihashi Y."/>
            <person name="Cheong K."/>
            <person name="Cui S."/>
            <person name="Der J.P."/>
            <person name="Gundlach H."/>
            <person name="Jiao Y."/>
            <person name="Hori C."/>
            <person name="Ishida J.K."/>
            <person name="Kasahara H."/>
            <person name="Kiba T."/>
            <person name="Kim M.S."/>
            <person name="Koo N."/>
            <person name="Laohavisit A."/>
            <person name="Lee Y.H."/>
            <person name="Lumba S."/>
            <person name="McCourt P."/>
            <person name="Mortimer J.C."/>
            <person name="Mutuku J.M."/>
            <person name="Nomura T."/>
            <person name="Sasaki-Sekimoto Y."/>
            <person name="Seto Y."/>
            <person name="Wang Y."/>
            <person name="Wakatake T."/>
            <person name="Sakakibara H."/>
            <person name="Demura T."/>
            <person name="Yamaguchi S."/>
            <person name="Yoneyama K."/>
            <person name="Manabe R.I."/>
            <person name="Nelson D.C."/>
            <person name="Schulman A.H."/>
            <person name="Timko M.P."/>
            <person name="dePamphilis C.W."/>
            <person name="Choi D."/>
            <person name="Shirasu K."/>
        </authorList>
    </citation>
    <scope>NUCLEOTIDE SEQUENCE [LARGE SCALE GENOMIC DNA]</scope>
    <source>
        <strain evidence="5">cv. UVA1</strain>
    </source>
</reference>
<protein>
    <submittedName>
        <fullName evidence="4">Pentatricopeptide repeat (PPR) superfamily protein</fullName>
    </submittedName>
</protein>
<dbReference type="Pfam" id="PF01535">
    <property type="entry name" value="PPR"/>
    <property type="match status" value="5"/>
</dbReference>
<dbReference type="FunFam" id="1.25.40.10:FF:000073">
    <property type="entry name" value="Pentatricopeptide repeat-containing protein chloroplastic"/>
    <property type="match status" value="1"/>
</dbReference>
<feature type="repeat" description="PPR" evidence="3">
    <location>
        <begin position="368"/>
        <end position="398"/>
    </location>
</feature>
<dbReference type="InterPro" id="IPR011990">
    <property type="entry name" value="TPR-like_helical_dom_sf"/>
</dbReference>
<feature type="repeat" description="PPR" evidence="3">
    <location>
        <begin position="198"/>
        <end position="232"/>
    </location>
</feature>
<evidence type="ECO:0000313" key="4">
    <source>
        <dbReference type="EMBL" id="GER31829.1"/>
    </source>
</evidence>
<dbReference type="Pfam" id="PF13041">
    <property type="entry name" value="PPR_2"/>
    <property type="match status" value="2"/>
</dbReference>
<dbReference type="Proteomes" id="UP000325081">
    <property type="component" value="Unassembled WGS sequence"/>
</dbReference>
<dbReference type="InterPro" id="IPR046848">
    <property type="entry name" value="E_motif"/>
</dbReference>